<dbReference type="OrthoDB" id="9631130at2759"/>
<keyword evidence="5" id="KW-0393">Immunoglobulin domain</keyword>
<dbReference type="InterPro" id="IPR051006">
    <property type="entry name" value="TCR_variable_domain"/>
</dbReference>
<keyword evidence="3" id="KW-1064">Adaptive immunity</keyword>
<dbReference type="Pfam" id="PF07686">
    <property type="entry name" value="V-set"/>
    <property type="match status" value="3"/>
</dbReference>
<feature type="domain" description="Ig-like" evidence="7">
    <location>
        <begin position="5"/>
        <end position="104"/>
    </location>
</feature>
<evidence type="ECO:0000256" key="2">
    <source>
        <dbReference type="ARBA" id="ARBA00022859"/>
    </source>
</evidence>
<dbReference type="GO" id="GO:0042605">
    <property type="term" value="F:peptide antigen binding"/>
    <property type="evidence" value="ECO:0007669"/>
    <property type="project" value="TreeGrafter"/>
</dbReference>
<keyword evidence="4" id="KW-0675">Receptor</keyword>
<dbReference type="InterPro" id="IPR007110">
    <property type="entry name" value="Ig-like_dom"/>
</dbReference>
<keyword evidence="6" id="KW-1279">T cell receptor</keyword>
<dbReference type="AlphaFoldDB" id="A0A1A6H5D2"/>
<dbReference type="SUPFAM" id="SSF48726">
    <property type="entry name" value="Immunoglobulin"/>
    <property type="match status" value="4"/>
</dbReference>
<evidence type="ECO:0000256" key="1">
    <source>
        <dbReference type="ARBA" id="ARBA00022729"/>
    </source>
</evidence>
<dbReference type="PANTHER" id="PTHR19343">
    <property type="entry name" value="T CELL RECEPTOR ALPHA VARIABLE 1-2"/>
    <property type="match status" value="1"/>
</dbReference>
<feature type="non-terminal residue" evidence="8">
    <location>
        <position position="345"/>
    </location>
</feature>
<evidence type="ECO:0000256" key="6">
    <source>
        <dbReference type="ARBA" id="ARBA00043266"/>
    </source>
</evidence>
<name>A0A1A6H5D2_NEOLE</name>
<dbReference type="InterPro" id="IPR013106">
    <property type="entry name" value="Ig_V-set"/>
</dbReference>
<feature type="domain" description="Ig-like" evidence="7">
    <location>
        <begin position="258"/>
        <end position="345"/>
    </location>
</feature>
<gene>
    <name evidence="8" type="ORF">A6R68_15931</name>
</gene>
<evidence type="ECO:0000256" key="5">
    <source>
        <dbReference type="ARBA" id="ARBA00023319"/>
    </source>
</evidence>
<evidence type="ECO:0000313" key="9">
    <source>
        <dbReference type="Proteomes" id="UP000092124"/>
    </source>
</evidence>
<evidence type="ECO:0000256" key="4">
    <source>
        <dbReference type="ARBA" id="ARBA00023170"/>
    </source>
</evidence>
<dbReference type="PANTHER" id="PTHR19343:SF3">
    <property type="entry name" value="T CELL RECEPTOR ALPHA VARIABLE 12-2"/>
    <property type="match status" value="1"/>
</dbReference>
<proteinExistence type="predicted"/>
<keyword evidence="9" id="KW-1185">Reference proteome</keyword>
<organism evidence="8 9">
    <name type="scientific">Neotoma lepida</name>
    <name type="common">Desert woodrat</name>
    <dbReference type="NCBI Taxonomy" id="56216"/>
    <lineage>
        <taxon>Eukaryota</taxon>
        <taxon>Metazoa</taxon>
        <taxon>Chordata</taxon>
        <taxon>Craniata</taxon>
        <taxon>Vertebrata</taxon>
        <taxon>Euteleostomi</taxon>
        <taxon>Mammalia</taxon>
        <taxon>Eutheria</taxon>
        <taxon>Euarchontoglires</taxon>
        <taxon>Glires</taxon>
        <taxon>Rodentia</taxon>
        <taxon>Myomorpha</taxon>
        <taxon>Muroidea</taxon>
        <taxon>Cricetidae</taxon>
        <taxon>Neotominae</taxon>
        <taxon>Neotoma</taxon>
    </lineage>
</organism>
<dbReference type="FunFam" id="2.60.40.10:FF:001318">
    <property type="entry name" value="T cell receptor alpha constant"/>
    <property type="match status" value="1"/>
</dbReference>
<evidence type="ECO:0000313" key="8">
    <source>
        <dbReference type="EMBL" id="OBS73531.1"/>
    </source>
</evidence>
<dbReference type="GO" id="GO:0042101">
    <property type="term" value="C:T cell receptor complex"/>
    <property type="evidence" value="ECO:0007669"/>
    <property type="project" value="UniProtKB-KW"/>
</dbReference>
<dbReference type="EMBL" id="LZPO01045566">
    <property type="protein sequence ID" value="OBS73531.1"/>
    <property type="molecule type" value="Genomic_DNA"/>
</dbReference>
<sequence>ENNGDSVTQTEGQVTLSEGTSLTVNCSYETKQYPALFWYVQYPGEGPQLLFRVSKANEKGSSRGFEATYDKESTSFHLQKASVQESDSAVYYCALRDTVSQTVGESCGEQVEQQPSILNVGEGDSAIINCTYTDSGSLYFPWYKQEAGKSPYLGDNCVLHCDFTVIPTNNLKWYRQDTGRGLVSLAVMTHTGKKKSNGRYSATLDTDAQHSTLHITASQLEDTASYICVVGAPCSTDACAQYQNLLLEASRRRVSSQQKVQQNPESLSVPEGAIASLNCTFSDSASDYFLWYRQHSGKGLEVLMSIVSHGEKEEGRFTVHLNKASQHISLHIRDSQPSDSADYLC</sequence>
<dbReference type="InterPro" id="IPR013783">
    <property type="entry name" value="Ig-like_fold"/>
</dbReference>
<dbReference type="InterPro" id="IPR036179">
    <property type="entry name" value="Ig-like_dom_sf"/>
</dbReference>
<dbReference type="Proteomes" id="UP000092124">
    <property type="component" value="Unassembled WGS sequence"/>
</dbReference>
<reference evidence="8 9" key="1">
    <citation type="submission" date="2016-06" db="EMBL/GenBank/DDBJ databases">
        <title>The Draft Genome Sequence and Annotation of the Desert Woodrat Neotoma lepida.</title>
        <authorList>
            <person name="Campbell M."/>
            <person name="Oakeson K.F."/>
            <person name="Yandell M."/>
            <person name="Halpert J.R."/>
            <person name="Dearing D."/>
        </authorList>
    </citation>
    <scope>NUCLEOTIDE SEQUENCE [LARGE SCALE GENOMIC DNA]</scope>
    <source>
        <strain evidence="8">417</strain>
        <tissue evidence="8">Liver</tissue>
    </source>
</reference>
<keyword evidence="2" id="KW-0391">Immunity</keyword>
<dbReference type="STRING" id="56216.A0A1A6H5D2"/>
<dbReference type="CDD" id="cd04983">
    <property type="entry name" value="IgV_TCR_alpha"/>
    <property type="match status" value="1"/>
</dbReference>
<accession>A0A1A6H5D2</accession>
<dbReference type="InterPro" id="IPR003599">
    <property type="entry name" value="Ig_sub"/>
</dbReference>
<dbReference type="Gene3D" id="2.60.40.10">
    <property type="entry name" value="Immunoglobulins"/>
    <property type="match status" value="4"/>
</dbReference>
<evidence type="ECO:0000256" key="3">
    <source>
        <dbReference type="ARBA" id="ARBA00023130"/>
    </source>
</evidence>
<dbReference type="SMART" id="SM00406">
    <property type="entry name" value="IGv"/>
    <property type="match status" value="3"/>
</dbReference>
<evidence type="ECO:0000259" key="7">
    <source>
        <dbReference type="PROSITE" id="PS50835"/>
    </source>
</evidence>
<comment type="caution">
    <text evidence="8">The sequence shown here is derived from an EMBL/GenBank/DDBJ whole genome shotgun (WGS) entry which is preliminary data.</text>
</comment>
<dbReference type="SMART" id="SM00409">
    <property type="entry name" value="IG"/>
    <property type="match status" value="3"/>
</dbReference>
<feature type="non-terminal residue" evidence="8">
    <location>
        <position position="1"/>
    </location>
</feature>
<dbReference type="PROSITE" id="PS50835">
    <property type="entry name" value="IG_LIKE"/>
    <property type="match status" value="3"/>
</dbReference>
<dbReference type="GO" id="GO:0002250">
    <property type="term" value="P:adaptive immune response"/>
    <property type="evidence" value="ECO:0007669"/>
    <property type="project" value="UniProtKB-KW"/>
</dbReference>
<protein>
    <recommendedName>
        <fullName evidence="7">Ig-like domain-containing protein</fullName>
    </recommendedName>
</protein>
<keyword evidence="1" id="KW-0732">Signal</keyword>
<feature type="domain" description="Ig-like" evidence="7">
    <location>
        <begin position="109"/>
        <end position="230"/>
    </location>
</feature>